<reference evidence="13" key="1">
    <citation type="journal article" date="2022" name="Int. J. Mol. Sci.">
        <title>Draft Genome of Tanacetum Coccineum: Genomic Comparison of Closely Related Tanacetum-Family Plants.</title>
        <authorList>
            <person name="Yamashiro T."/>
            <person name="Shiraishi A."/>
            <person name="Nakayama K."/>
            <person name="Satake H."/>
        </authorList>
    </citation>
    <scope>NUCLEOTIDE SEQUENCE</scope>
</reference>
<evidence type="ECO:0000256" key="2">
    <source>
        <dbReference type="ARBA" id="ARBA00022723"/>
    </source>
</evidence>
<evidence type="ECO:0000256" key="7">
    <source>
        <dbReference type="ARBA" id="ARBA00022918"/>
    </source>
</evidence>
<reference evidence="13" key="2">
    <citation type="submission" date="2022-01" db="EMBL/GenBank/DDBJ databases">
        <authorList>
            <person name="Yamashiro T."/>
            <person name="Shiraishi A."/>
            <person name="Satake H."/>
            <person name="Nakayama K."/>
        </authorList>
    </citation>
    <scope>NUCLEOTIDE SEQUENCE</scope>
</reference>
<evidence type="ECO:0000256" key="1">
    <source>
        <dbReference type="ARBA" id="ARBA00022670"/>
    </source>
</evidence>
<evidence type="ECO:0000259" key="12">
    <source>
        <dbReference type="Pfam" id="PF24626"/>
    </source>
</evidence>
<dbReference type="PANTHER" id="PTHR37984:SF5">
    <property type="entry name" value="PROTEIN NYNRIN-LIKE"/>
    <property type="match status" value="1"/>
</dbReference>
<evidence type="ECO:0000256" key="6">
    <source>
        <dbReference type="ARBA" id="ARBA00022908"/>
    </source>
</evidence>
<evidence type="ECO:0000313" key="13">
    <source>
        <dbReference type="EMBL" id="GJT36508.1"/>
    </source>
</evidence>
<dbReference type="InterPro" id="IPR056924">
    <property type="entry name" value="SH3_Tf2-1"/>
</dbReference>
<keyword evidence="14" id="KW-1185">Reference proteome</keyword>
<keyword evidence="7" id="KW-0695">RNA-directed DNA polymerase</keyword>
<organism evidence="13 14">
    <name type="scientific">Tanacetum coccineum</name>
    <dbReference type="NCBI Taxonomy" id="301880"/>
    <lineage>
        <taxon>Eukaryota</taxon>
        <taxon>Viridiplantae</taxon>
        <taxon>Streptophyta</taxon>
        <taxon>Embryophyta</taxon>
        <taxon>Tracheophyta</taxon>
        <taxon>Spermatophyta</taxon>
        <taxon>Magnoliopsida</taxon>
        <taxon>eudicotyledons</taxon>
        <taxon>Gunneridae</taxon>
        <taxon>Pentapetalae</taxon>
        <taxon>asterids</taxon>
        <taxon>campanulids</taxon>
        <taxon>Asterales</taxon>
        <taxon>Asteraceae</taxon>
        <taxon>Asteroideae</taxon>
        <taxon>Anthemideae</taxon>
        <taxon>Anthemidinae</taxon>
        <taxon>Tanacetum</taxon>
    </lineage>
</organism>
<dbReference type="Pfam" id="PF24626">
    <property type="entry name" value="SH3_Tf2-1"/>
    <property type="match status" value="1"/>
</dbReference>
<dbReference type="InterPro" id="IPR043128">
    <property type="entry name" value="Rev_trsase/Diguanyl_cyclase"/>
</dbReference>
<evidence type="ECO:0000256" key="3">
    <source>
        <dbReference type="ARBA" id="ARBA00022750"/>
    </source>
</evidence>
<accession>A0ABQ5DDY1</accession>
<gene>
    <name evidence="13" type="ORF">Tco_0926927</name>
</gene>
<dbReference type="EMBL" id="BQNB010015144">
    <property type="protein sequence ID" value="GJT36508.1"/>
    <property type="molecule type" value="Genomic_DNA"/>
</dbReference>
<keyword evidence="1" id="KW-0645">Protease</keyword>
<dbReference type="Gene3D" id="3.30.70.270">
    <property type="match status" value="2"/>
</dbReference>
<evidence type="ECO:0000259" key="11">
    <source>
        <dbReference type="Pfam" id="PF17921"/>
    </source>
</evidence>
<evidence type="ECO:0000313" key="14">
    <source>
        <dbReference type="Proteomes" id="UP001151760"/>
    </source>
</evidence>
<dbReference type="SUPFAM" id="SSF56672">
    <property type="entry name" value="DNA/RNA polymerases"/>
    <property type="match status" value="1"/>
</dbReference>
<keyword evidence="2" id="KW-0479">Metal-binding</keyword>
<dbReference type="InterPro" id="IPR050951">
    <property type="entry name" value="Retrovirus_Pol_polyprotein"/>
</dbReference>
<feature type="domain" description="Integrase zinc-binding" evidence="11">
    <location>
        <begin position="254"/>
        <end position="309"/>
    </location>
</feature>
<keyword evidence="8" id="KW-0808">Transferase</keyword>
<evidence type="ECO:0000256" key="10">
    <source>
        <dbReference type="ARBA" id="ARBA00023172"/>
    </source>
</evidence>
<evidence type="ECO:0000256" key="9">
    <source>
        <dbReference type="ARBA" id="ARBA00023125"/>
    </source>
</evidence>
<dbReference type="Gene3D" id="1.10.340.70">
    <property type="match status" value="1"/>
</dbReference>
<evidence type="ECO:0000256" key="5">
    <source>
        <dbReference type="ARBA" id="ARBA00022842"/>
    </source>
</evidence>
<keyword evidence="4" id="KW-0378">Hydrolase</keyword>
<dbReference type="PANTHER" id="PTHR37984">
    <property type="entry name" value="PROTEIN CBG26694"/>
    <property type="match status" value="1"/>
</dbReference>
<protein>
    <submittedName>
        <fullName evidence="13">Mitochondrial protein</fullName>
    </submittedName>
</protein>
<evidence type="ECO:0000256" key="4">
    <source>
        <dbReference type="ARBA" id="ARBA00022801"/>
    </source>
</evidence>
<dbReference type="Proteomes" id="UP001151760">
    <property type="component" value="Unassembled WGS sequence"/>
</dbReference>
<dbReference type="InterPro" id="IPR041588">
    <property type="entry name" value="Integrase_H2C2"/>
</dbReference>
<keyword evidence="8" id="KW-0548">Nucleotidyltransferase</keyword>
<keyword evidence="10" id="KW-0233">DNA recombination</keyword>
<keyword evidence="6" id="KW-0229">DNA integration</keyword>
<evidence type="ECO:0000256" key="8">
    <source>
        <dbReference type="ARBA" id="ARBA00022932"/>
    </source>
</evidence>
<keyword evidence="5" id="KW-0460">Magnesium</keyword>
<keyword evidence="9" id="KW-0238">DNA-binding</keyword>
<dbReference type="Pfam" id="PF17921">
    <property type="entry name" value="Integrase_H2C2"/>
    <property type="match status" value="1"/>
</dbReference>
<sequence length="541" mass="62420">MQMYFANQRNLPPTRDHDYKIPLVEGAQPVNIRPYRHPPTKKNSIEGMVASQTMEDHALHLRTILKIMRHHKLYAKRSKCVFRTNKVEYLGHVISAKGVATDPSKVEAMSQWLVPTNLKQLRGFLGLTVYYRRFIQGYASISKPLTQLLRKNTDDSQTAFEQLKQAMVVLLDQRMSTPIQLKWLPKLMGFDYEIQYKKGVENVATDALSMLQFSNEKLQKIITKLQQGQDVKGSYSWANQELRRKGRLVVGNGQSLKIELLKQFHEVSVGGHSRVRTTTNKICSVFYWKKLRKHVKQLVLEFHICQRYKLDLAAYPGLLQPLPISTRIWSNISMDFIDSLPKSQCKIVILVVVDRLSKGDSRVGLVDGSLTAREEAIKVCNFHLKWANDRMNSQAGKRRTDKEYVVGDWVYLKLQPHRQVTIRKGKQHKLSPKYYGPFQIEARVGQVAYKLKLPDSSQIHNVFHISKFKKCRGEVSKSIDLPICNEQGVTKVKHVVILDRRLAKRGNVVVFVLVEWANGTKEDATWELIEQIQMKFPSFKI</sequence>
<name>A0ABQ5DDY1_9ASTR</name>
<comment type="caution">
    <text evidence="13">The sequence shown here is derived from an EMBL/GenBank/DDBJ whole genome shotgun (WGS) entry which is preliminary data.</text>
</comment>
<keyword evidence="8" id="KW-0239">DNA-directed DNA polymerase</keyword>
<dbReference type="InterPro" id="IPR043502">
    <property type="entry name" value="DNA/RNA_pol_sf"/>
</dbReference>
<feature type="domain" description="Tf2-1-like SH3-like" evidence="12">
    <location>
        <begin position="407"/>
        <end position="472"/>
    </location>
</feature>
<proteinExistence type="predicted"/>
<keyword evidence="3" id="KW-0064">Aspartyl protease</keyword>